<organism evidence="1 2">
    <name type="scientific">Lentinula detonsa</name>
    <dbReference type="NCBI Taxonomy" id="2804962"/>
    <lineage>
        <taxon>Eukaryota</taxon>
        <taxon>Fungi</taxon>
        <taxon>Dikarya</taxon>
        <taxon>Basidiomycota</taxon>
        <taxon>Agaricomycotina</taxon>
        <taxon>Agaricomycetes</taxon>
        <taxon>Agaricomycetidae</taxon>
        <taxon>Agaricales</taxon>
        <taxon>Marasmiineae</taxon>
        <taxon>Omphalotaceae</taxon>
        <taxon>Lentinula</taxon>
    </lineage>
</organism>
<sequence>MRILPGVHFTTAEMCECEAEVSGEDTQDGDVTEVNESSRAVVHVEIERRSQMVDTENAARQGMMFEPKYEHEINQRPTHRCLIVSDYVQVCVDEATLLNEEDFVPSAPLLPPPSTFFNSLKWHSRAIEGALVLQ</sequence>
<dbReference type="AlphaFoldDB" id="A0A9W8TUX5"/>
<evidence type="ECO:0000313" key="1">
    <source>
        <dbReference type="EMBL" id="KAJ3741535.1"/>
    </source>
</evidence>
<dbReference type="Proteomes" id="UP001142393">
    <property type="component" value="Unassembled WGS sequence"/>
</dbReference>
<accession>A0A9W8TUX5</accession>
<comment type="caution">
    <text evidence="1">The sequence shown here is derived from an EMBL/GenBank/DDBJ whole genome shotgun (WGS) entry which is preliminary data.</text>
</comment>
<protein>
    <submittedName>
        <fullName evidence="1">Uncharacterized protein</fullName>
    </submittedName>
</protein>
<dbReference type="EMBL" id="JANVFU010000012">
    <property type="protein sequence ID" value="KAJ3741535.1"/>
    <property type="molecule type" value="Genomic_DNA"/>
</dbReference>
<reference evidence="1 2" key="1">
    <citation type="journal article" date="2023" name="Proc. Natl. Acad. Sci. U.S.A.">
        <title>A global phylogenomic analysis of the shiitake genus Lentinula.</title>
        <authorList>
            <person name="Sierra-Patev S."/>
            <person name="Min B."/>
            <person name="Naranjo-Ortiz M."/>
            <person name="Looney B."/>
            <person name="Konkel Z."/>
            <person name="Slot J.C."/>
            <person name="Sakamoto Y."/>
            <person name="Steenwyk J.L."/>
            <person name="Rokas A."/>
            <person name="Carro J."/>
            <person name="Camarero S."/>
            <person name="Ferreira P."/>
            <person name="Molpeceres G."/>
            <person name="Ruiz-Duenas F.J."/>
            <person name="Serrano A."/>
            <person name="Henrissat B."/>
            <person name="Drula E."/>
            <person name="Hughes K.W."/>
            <person name="Mata J.L."/>
            <person name="Ishikawa N.K."/>
            <person name="Vargas-Isla R."/>
            <person name="Ushijima S."/>
            <person name="Smith C.A."/>
            <person name="Donoghue J."/>
            <person name="Ahrendt S."/>
            <person name="Andreopoulos W."/>
            <person name="He G."/>
            <person name="LaButti K."/>
            <person name="Lipzen A."/>
            <person name="Ng V."/>
            <person name="Riley R."/>
            <person name="Sandor L."/>
            <person name="Barry K."/>
            <person name="Martinez A.T."/>
            <person name="Xiao Y."/>
            <person name="Gibbons J.G."/>
            <person name="Terashima K."/>
            <person name="Grigoriev I.V."/>
            <person name="Hibbett D."/>
        </authorList>
    </citation>
    <scope>NUCLEOTIDE SEQUENCE [LARGE SCALE GENOMIC DNA]</scope>
    <source>
        <strain evidence="1 2">TFB7810</strain>
    </source>
</reference>
<gene>
    <name evidence="1" type="ORF">DFH05DRAFT_1559338</name>
</gene>
<evidence type="ECO:0000313" key="2">
    <source>
        <dbReference type="Proteomes" id="UP001142393"/>
    </source>
</evidence>
<keyword evidence="2" id="KW-1185">Reference proteome</keyword>
<name>A0A9W8TUX5_9AGAR</name>
<proteinExistence type="predicted"/>